<evidence type="ECO:0000313" key="1">
    <source>
        <dbReference type="EMBL" id="TNV84846.1"/>
    </source>
</evidence>
<dbReference type="EMBL" id="RRYP01002378">
    <property type="protein sequence ID" value="TNV84846.1"/>
    <property type="molecule type" value="Genomic_DNA"/>
</dbReference>
<evidence type="ECO:0000313" key="2">
    <source>
        <dbReference type="Proteomes" id="UP000785679"/>
    </source>
</evidence>
<protein>
    <submittedName>
        <fullName evidence="1">Uncharacterized protein</fullName>
    </submittedName>
</protein>
<proteinExistence type="predicted"/>
<dbReference type="AlphaFoldDB" id="A0A8J8T813"/>
<sequence>MKFVPLYLYISNYSERGSNASSVKLPSAKPTGIFRLVTPSNQNIPIRMPEMLAVIPTISLTGIRVRRLIGVRERRKVQMIGAKEDLKFIKANIFTQRAMYQRQ</sequence>
<name>A0A8J8T813_HALGN</name>
<gene>
    <name evidence="1" type="ORF">FGO68_gene15952</name>
</gene>
<reference evidence="1" key="1">
    <citation type="submission" date="2019-06" db="EMBL/GenBank/DDBJ databases">
        <authorList>
            <person name="Zheng W."/>
        </authorList>
    </citation>
    <scope>NUCLEOTIDE SEQUENCE</scope>
    <source>
        <strain evidence="1">QDHG01</strain>
    </source>
</reference>
<keyword evidence="2" id="KW-1185">Reference proteome</keyword>
<comment type="caution">
    <text evidence="1">The sequence shown here is derived from an EMBL/GenBank/DDBJ whole genome shotgun (WGS) entry which is preliminary data.</text>
</comment>
<accession>A0A8J8T813</accession>
<organism evidence="1 2">
    <name type="scientific">Halteria grandinella</name>
    <dbReference type="NCBI Taxonomy" id="5974"/>
    <lineage>
        <taxon>Eukaryota</taxon>
        <taxon>Sar</taxon>
        <taxon>Alveolata</taxon>
        <taxon>Ciliophora</taxon>
        <taxon>Intramacronucleata</taxon>
        <taxon>Spirotrichea</taxon>
        <taxon>Stichotrichia</taxon>
        <taxon>Sporadotrichida</taxon>
        <taxon>Halteriidae</taxon>
        <taxon>Halteria</taxon>
    </lineage>
</organism>
<dbReference type="Proteomes" id="UP000785679">
    <property type="component" value="Unassembled WGS sequence"/>
</dbReference>